<evidence type="ECO:0000313" key="2">
    <source>
        <dbReference type="EMBL" id="MCP1674579.1"/>
    </source>
</evidence>
<comment type="caution">
    <text evidence="2">The sequence shown here is derived from an EMBL/GenBank/DDBJ whole genome shotgun (WGS) entry which is preliminary data.</text>
</comment>
<sequence>MTALLMSIQAGLAVTLFAYLLGRSRPVALLAGAIVLGGWWLALPTVALWHPGMLLALMVVAIAGNVGLIIHEGGGRRRGDRLRSLATYGLCLAVIGIPPATTWSLFHGQSYQGLLAVEEAEFEPSAVLLDQSQARLVDQGLADRAAQELIGNQRGLGSQARVGTMSIQEVDGRLWWVGALEHRGPIKYLLNTTTPGYVMVSASDYSDRRIILDRPIRYGAEGFYLNGNVRRHLYNNGYWTVGLMDPTFEIDDAGTPHWVVTRYRNMVGFSGAMATGTLIVNATTGEISEHGLEDTPAWVDRIQPEALVRERLGDWGRLVHGFWNAHFAQRDVITPSPGMRLVYTADGRAAWYTGLQSAGGSDEGTMGFALIDSRTGEATFYRRAGVTESAAAAVIEGQVQEMRYSATDPIPYVVHGVPTFIAALKDSAGNPQGVGMVAYDDRTRVGTGGSLRTALRRYTASLDAGRGALALDARAERIRFTGTVERAALEQIDGRGLLYLTIDAVPGRYFTAQAEGEPAALLTRVGDQVAIEVLQGDLPIIPVIAFENLSLSGGTHDGADTIEPSGP</sequence>
<keyword evidence="1" id="KW-1133">Transmembrane helix</keyword>
<dbReference type="RefSeq" id="WP_253476683.1">
    <property type="nucleotide sequence ID" value="NZ_JALJXV010000003.1"/>
</dbReference>
<dbReference type="Proteomes" id="UP001205843">
    <property type="component" value="Unassembled WGS sequence"/>
</dbReference>
<gene>
    <name evidence="2" type="ORF">J2T57_001681</name>
</gene>
<feature type="transmembrane region" description="Helical" evidence="1">
    <location>
        <begin position="29"/>
        <end position="49"/>
    </location>
</feature>
<name>A0AAE3G3U2_9GAMM</name>
<keyword evidence="1" id="KW-0472">Membrane</keyword>
<keyword evidence="3" id="KW-1185">Reference proteome</keyword>
<proteinExistence type="predicted"/>
<protein>
    <submittedName>
        <fullName evidence="2">Uncharacterized protein</fullName>
    </submittedName>
</protein>
<reference evidence="2" key="1">
    <citation type="submission" date="2022-03" db="EMBL/GenBank/DDBJ databases">
        <title>Genomic Encyclopedia of Type Strains, Phase III (KMG-III): the genomes of soil and plant-associated and newly described type strains.</title>
        <authorList>
            <person name="Whitman W."/>
        </authorList>
    </citation>
    <scope>NUCLEOTIDE SEQUENCE</scope>
    <source>
        <strain evidence="2">ANL 6-2</strain>
    </source>
</reference>
<keyword evidence="1" id="KW-0812">Transmembrane</keyword>
<organism evidence="2 3">
    <name type="scientific">Natronocella acetinitrilica</name>
    <dbReference type="NCBI Taxonomy" id="414046"/>
    <lineage>
        <taxon>Bacteria</taxon>
        <taxon>Pseudomonadati</taxon>
        <taxon>Pseudomonadota</taxon>
        <taxon>Gammaproteobacteria</taxon>
        <taxon>Chromatiales</taxon>
        <taxon>Ectothiorhodospiraceae</taxon>
        <taxon>Natronocella</taxon>
    </lineage>
</organism>
<evidence type="ECO:0000256" key="1">
    <source>
        <dbReference type="SAM" id="Phobius"/>
    </source>
</evidence>
<evidence type="ECO:0000313" key="3">
    <source>
        <dbReference type="Proteomes" id="UP001205843"/>
    </source>
</evidence>
<feature type="transmembrane region" description="Helical" evidence="1">
    <location>
        <begin position="55"/>
        <end position="73"/>
    </location>
</feature>
<accession>A0AAE3G3U2</accession>
<dbReference type="AlphaFoldDB" id="A0AAE3G3U2"/>
<dbReference type="EMBL" id="JALJXV010000003">
    <property type="protein sequence ID" value="MCP1674579.1"/>
    <property type="molecule type" value="Genomic_DNA"/>
</dbReference>
<feature type="transmembrane region" description="Helical" evidence="1">
    <location>
        <begin position="6"/>
        <end position="22"/>
    </location>
</feature>
<feature type="transmembrane region" description="Helical" evidence="1">
    <location>
        <begin position="85"/>
        <end position="106"/>
    </location>
</feature>